<proteinExistence type="predicted"/>
<feature type="compositionally biased region" description="Polar residues" evidence="1">
    <location>
        <begin position="35"/>
        <end position="45"/>
    </location>
</feature>
<feature type="region of interest" description="Disordered" evidence="1">
    <location>
        <begin position="30"/>
        <end position="56"/>
    </location>
</feature>
<sequence length="81" mass="8855">MPFPLKAPACPNAVGRHSVCHFPVRCQKRAKQGLSARQDTATRQAPTGAEKYRRPAVHKETAGRRCLLGANAMLQAYIRAA</sequence>
<protein>
    <submittedName>
        <fullName evidence="2">Uncharacterized protein</fullName>
    </submittedName>
</protein>
<reference evidence="2 3" key="1">
    <citation type="journal article" date="2025" name="Int. J. Syst. Evol. Microbiol.">
        <title>Desulfovibrio falkowii sp. nov., Porphyromonas miyakawae sp. nov., Mediterraneibacter flintii sp. nov. and Owariibacterium komagatae gen. nov., sp. nov., isolated from human faeces.</title>
        <authorList>
            <person name="Hamaguchi T."/>
            <person name="Ohara M."/>
            <person name="Hisatomi A."/>
            <person name="Sekiguchi K."/>
            <person name="Takeda J.I."/>
            <person name="Ueyama J."/>
            <person name="Ito M."/>
            <person name="Nishiwaki H."/>
            <person name="Ogi T."/>
            <person name="Hirayama M."/>
            <person name="Ohkuma M."/>
            <person name="Sakamoto M."/>
            <person name="Ohno K."/>
        </authorList>
    </citation>
    <scope>NUCLEOTIDE SEQUENCE [LARGE SCALE GENOMIC DNA]</scope>
    <source>
        <strain evidence="2 3">13CB8C</strain>
    </source>
</reference>
<evidence type="ECO:0000313" key="2">
    <source>
        <dbReference type="EMBL" id="GAB1254454.1"/>
    </source>
</evidence>
<name>A0ABQ0E9K3_9BACT</name>
<evidence type="ECO:0000313" key="3">
    <source>
        <dbReference type="Proteomes" id="UP001628192"/>
    </source>
</evidence>
<dbReference type="EMBL" id="BAAFSG010000001">
    <property type="protein sequence ID" value="GAB1254454.1"/>
    <property type="molecule type" value="Genomic_DNA"/>
</dbReference>
<organism evidence="2 3">
    <name type="scientific">Desulfovibrio falkowii</name>
    <dbReference type="NCBI Taxonomy" id="3136602"/>
    <lineage>
        <taxon>Bacteria</taxon>
        <taxon>Pseudomonadati</taxon>
        <taxon>Thermodesulfobacteriota</taxon>
        <taxon>Desulfovibrionia</taxon>
        <taxon>Desulfovibrionales</taxon>
        <taxon>Desulfovibrionaceae</taxon>
        <taxon>Desulfovibrio</taxon>
    </lineage>
</organism>
<comment type="caution">
    <text evidence="2">The sequence shown here is derived from an EMBL/GenBank/DDBJ whole genome shotgun (WGS) entry which is preliminary data.</text>
</comment>
<evidence type="ECO:0000256" key="1">
    <source>
        <dbReference type="SAM" id="MobiDB-lite"/>
    </source>
</evidence>
<accession>A0ABQ0E9K3</accession>
<gene>
    <name evidence="2" type="ORF">Defa_19410</name>
</gene>
<dbReference type="Proteomes" id="UP001628192">
    <property type="component" value="Unassembled WGS sequence"/>
</dbReference>
<keyword evidence="3" id="KW-1185">Reference proteome</keyword>